<dbReference type="InterPro" id="IPR001173">
    <property type="entry name" value="Glyco_trans_2-like"/>
</dbReference>
<dbReference type="InterPro" id="IPR050834">
    <property type="entry name" value="Glycosyltransf_2"/>
</dbReference>
<comment type="caution">
    <text evidence="2">The sequence shown here is derived from an EMBL/GenBank/DDBJ whole genome shotgun (WGS) entry which is preliminary data.</text>
</comment>
<name>A0ABU1T4U5_9SPHI</name>
<protein>
    <submittedName>
        <fullName evidence="2">Glycosyltransferase involved in cell wall biosynthesis</fullName>
    </submittedName>
</protein>
<evidence type="ECO:0000259" key="1">
    <source>
        <dbReference type="Pfam" id="PF00535"/>
    </source>
</evidence>
<dbReference type="RefSeq" id="WP_310091021.1">
    <property type="nucleotide sequence ID" value="NZ_JAVDUU010000001.1"/>
</dbReference>
<dbReference type="Pfam" id="PF00535">
    <property type="entry name" value="Glycos_transf_2"/>
    <property type="match status" value="1"/>
</dbReference>
<proteinExistence type="predicted"/>
<gene>
    <name evidence="2" type="ORF">J2W55_000233</name>
</gene>
<dbReference type="PANTHER" id="PTHR43685:SF2">
    <property type="entry name" value="GLYCOSYLTRANSFERASE 2-LIKE DOMAIN-CONTAINING PROTEIN"/>
    <property type="match status" value="1"/>
</dbReference>
<dbReference type="InterPro" id="IPR029044">
    <property type="entry name" value="Nucleotide-diphossugar_trans"/>
</dbReference>
<organism evidence="2 3">
    <name type="scientific">Mucilaginibacter pocheonensis</name>
    <dbReference type="NCBI Taxonomy" id="398050"/>
    <lineage>
        <taxon>Bacteria</taxon>
        <taxon>Pseudomonadati</taxon>
        <taxon>Bacteroidota</taxon>
        <taxon>Sphingobacteriia</taxon>
        <taxon>Sphingobacteriales</taxon>
        <taxon>Sphingobacteriaceae</taxon>
        <taxon>Mucilaginibacter</taxon>
    </lineage>
</organism>
<reference evidence="2 3" key="1">
    <citation type="submission" date="2023-07" db="EMBL/GenBank/DDBJ databases">
        <title>Sorghum-associated microbial communities from plants grown in Nebraska, USA.</title>
        <authorList>
            <person name="Schachtman D."/>
        </authorList>
    </citation>
    <scope>NUCLEOTIDE SEQUENCE [LARGE SCALE GENOMIC DNA]</scope>
    <source>
        <strain evidence="2 3">3262</strain>
    </source>
</reference>
<dbReference type="SUPFAM" id="SSF53448">
    <property type="entry name" value="Nucleotide-diphospho-sugar transferases"/>
    <property type="match status" value="1"/>
</dbReference>
<dbReference type="CDD" id="cd00761">
    <property type="entry name" value="Glyco_tranf_GTA_type"/>
    <property type="match status" value="1"/>
</dbReference>
<accession>A0ABU1T4U5</accession>
<sequence>MGKPHLMDKQPLVSIIIPVYNTEKYLAGSITSAVSQTWPNKEIIVVDDGSTDQSLKVAKGFASDAVSVFSCENKGASAARNFGLHLAKGDYIQFLDADDLLSHDKIEKQLHALKNDLNSIAVCSTTHFFDGEPHTASAPSSYEEGFINTTNDPVDFLIRLYGGYDFKASMVQTNAWLIPKKLIDAAGPWNENLTLDDDGEFFARVILAAKRIVKTEGINFYRKFTTFKNLSSQKNRRALESAVTSALLKKKYLLKSSTSQAAKKAAYLQLTDLSIKCYLQEPELYKLLQYELGTLPKYNYKPVMGGRLINHIANLFGWKTAKAVQILYRKRPGRSGLVHE</sequence>
<dbReference type="PANTHER" id="PTHR43685">
    <property type="entry name" value="GLYCOSYLTRANSFERASE"/>
    <property type="match status" value="1"/>
</dbReference>
<evidence type="ECO:0000313" key="2">
    <source>
        <dbReference type="EMBL" id="MDR6940405.1"/>
    </source>
</evidence>
<feature type="domain" description="Glycosyltransferase 2-like" evidence="1">
    <location>
        <begin position="14"/>
        <end position="151"/>
    </location>
</feature>
<dbReference type="Gene3D" id="3.90.550.10">
    <property type="entry name" value="Spore Coat Polysaccharide Biosynthesis Protein SpsA, Chain A"/>
    <property type="match status" value="1"/>
</dbReference>
<dbReference type="EMBL" id="JAVDUU010000001">
    <property type="protein sequence ID" value="MDR6940405.1"/>
    <property type="molecule type" value="Genomic_DNA"/>
</dbReference>
<evidence type="ECO:0000313" key="3">
    <source>
        <dbReference type="Proteomes" id="UP001247620"/>
    </source>
</evidence>
<dbReference type="Proteomes" id="UP001247620">
    <property type="component" value="Unassembled WGS sequence"/>
</dbReference>
<keyword evidence="3" id="KW-1185">Reference proteome</keyword>